<organism evidence="3 4">
    <name type="scientific">Methanosarcina vacuolata Z-761</name>
    <dbReference type="NCBI Taxonomy" id="1434123"/>
    <lineage>
        <taxon>Archaea</taxon>
        <taxon>Methanobacteriati</taxon>
        <taxon>Methanobacteriota</taxon>
        <taxon>Stenosarchaea group</taxon>
        <taxon>Methanomicrobia</taxon>
        <taxon>Methanosarcinales</taxon>
        <taxon>Methanosarcinaceae</taxon>
        <taxon>Methanosarcina</taxon>
    </lineage>
</organism>
<reference evidence="3 4" key="1">
    <citation type="submission" date="2014-07" db="EMBL/GenBank/DDBJ databases">
        <title>Methanogenic archaea and the global carbon cycle.</title>
        <authorList>
            <person name="Henriksen J.R."/>
            <person name="Luke J."/>
            <person name="Reinhart S."/>
            <person name="Benedict M.N."/>
            <person name="Youngblut N.D."/>
            <person name="Metcalf M.E."/>
            <person name="Whitaker R.J."/>
            <person name="Metcalf W.W."/>
        </authorList>
    </citation>
    <scope>NUCLEOTIDE SEQUENCE [LARGE SCALE GENOMIC DNA]</scope>
    <source>
        <strain evidence="3 4">Z-761</strain>
    </source>
</reference>
<protein>
    <submittedName>
        <fullName evidence="3">Glycosyltransferase</fullName>
        <ecNumber evidence="3">2.4.1.-</ecNumber>
    </submittedName>
</protein>
<proteinExistence type="predicted"/>
<dbReference type="SUPFAM" id="SSF53756">
    <property type="entry name" value="UDP-Glycosyltransferase/glycogen phosphorylase"/>
    <property type="match status" value="1"/>
</dbReference>
<dbReference type="RefSeq" id="WP_048122590.1">
    <property type="nucleotide sequence ID" value="NZ_CP009520.1"/>
</dbReference>
<dbReference type="GeneID" id="24811549"/>
<dbReference type="AlphaFoldDB" id="A0A0E3Q8S4"/>
<name>A0A0E3Q8S4_9EURY</name>
<keyword evidence="1 3" id="KW-0808">Transferase</keyword>
<evidence type="ECO:0000256" key="1">
    <source>
        <dbReference type="ARBA" id="ARBA00022679"/>
    </source>
</evidence>
<dbReference type="Pfam" id="PF00534">
    <property type="entry name" value="Glycos_transf_1"/>
    <property type="match status" value="1"/>
</dbReference>
<evidence type="ECO:0000259" key="2">
    <source>
        <dbReference type="Pfam" id="PF00534"/>
    </source>
</evidence>
<dbReference type="HOGENOM" id="CLU_009583_27_5_2"/>
<dbReference type="EC" id="2.4.1.-" evidence="3"/>
<gene>
    <name evidence="3" type="ORF">MSVAZ_3021</name>
</gene>
<keyword evidence="4" id="KW-1185">Reference proteome</keyword>
<dbReference type="EMBL" id="CP009520">
    <property type="protein sequence ID" value="AKB45290.1"/>
    <property type="molecule type" value="Genomic_DNA"/>
</dbReference>
<evidence type="ECO:0000313" key="4">
    <source>
        <dbReference type="Proteomes" id="UP000033096"/>
    </source>
</evidence>
<keyword evidence="3" id="KW-0328">Glycosyltransferase</keyword>
<dbReference type="CDD" id="cd03801">
    <property type="entry name" value="GT4_PimA-like"/>
    <property type="match status" value="1"/>
</dbReference>
<dbReference type="PANTHER" id="PTHR46401:SF2">
    <property type="entry name" value="GLYCOSYLTRANSFERASE WBBK-RELATED"/>
    <property type="match status" value="1"/>
</dbReference>
<dbReference type="InterPro" id="IPR001296">
    <property type="entry name" value="Glyco_trans_1"/>
</dbReference>
<evidence type="ECO:0000313" key="3">
    <source>
        <dbReference type="EMBL" id="AKB45290.1"/>
    </source>
</evidence>
<dbReference type="Proteomes" id="UP000033096">
    <property type="component" value="Chromosome"/>
</dbReference>
<feature type="domain" description="Glycosyl transferase family 1" evidence="2">
    <location>
        <begin position="172"/>
        <end position="326"/>
    </location>
</feature>
<dbReference type="KEGG" id="mvc:MSVAZ_3021"/>
<dbReference type="GO" id="GO:0016757">
    <property type="term" value="F:glycosyltransferase activity"/>
    <property type="evidence" value="ECO:0007669"/>
    <property type="project" value="UniProtKB-KW"/>
</dbReference>
<dbReference type="PANTHER" id="PTHR46401">
    <property type="entry name" value="GLYCOSYLTRANSFERASE WBBK-RELATED"/>
    <property type="match status" value="1"/>
</dbReference>
<sequence>MEIHQILPTISPGDAIGNEVREIKSVLNEWGYKSEIYAQNIHPEINAKKYTEYKKVSSKENILIFHFSIGSEVSEFVAKLPDKKIMIYHNITPPEYFIGVNETLVNLLENGKKELRLLVDHIDLAVGVSEFNRLELQEMGFKNTDVLPIIVDFNDYKNPNEKLLSKYNDDFVNLLFVGRVTPHKRQEDIIKIFYYYKRINQKSRLFLAGSYEGCEIYSDYLKKMIQDLNLKDVHLLGTIEFNDLISYYKLADVFICMSEHEGFCVPILESMYFEVPIIAYKSTAIPFTLENTGILVNEKNYCEIAEMVNILVEDERLRSIIVKKQKDRLEAFKREKIIYHLESILSRMK</sequence>
<accession>A0A0E3Q8S4</accession>
<dbReference type="PATRIC" id="fig|1434123.4.peg.3720"/>
<dbReference type="STRING" id="1434123.MSVAZ_3021"/>
<dbReference type="Gene3D" id="3.40.50.2000">
    <property type="entry name" value="Glycogen Phosphorylase B"/>
    <property type="match status" value="2"/>
</dbReference>